<dbReference type="InterPro" id="IPR050266">
    <property type="entry name" value="AB_hydrolase_sf"/>
</dbReference>
<dbReference type="Pfam" id="PF00561">
    <property type="entry name" value="Abhydrolase_1"/>
    <property type="match status" value="1"/>
</dbReference>
<gene>
    <name evidence="4" type="ORF">ATB95_15405</name>
</gene>
<sequence>MDLKKKKKTTDFKQVSLQLQQKNTNMNTSIVDNNGDKLYTIIYPNPGKETIILLHGGPGFPSDLTEVADTLKDRFQVITFHQRGTKKSPCTNNDYSMEAYLSDIEAIRKNYGIDKFHLWGHSWGGLYAQIYAEKYADNLLSLFLCSPGSGTNFQWKQTEKEVMQLNKSKTTGWQWSKMGMNSLWGSLGSDEAYKRLFKQVMKNYNEGFVKNDSLDIDFDNLKAAPVNKTRAEIVKYPVLNGLVNPGFKISILYGDQDIYKTSKDFVIERYPTASVFTIPNSGHIPWLHNPEEYNNIVTEHYYKG</sequence>
<evidence type="ECO:0000313" key="5">
    <source>
        <dbReference type="Proteomes" id="UP000064412"/>
    </source>
</evidence>
<name>A0ABD4DMG0_ELIMR</name>
<accession>A0ABD4DMG0</accession>
<proteinExistence type="inferred from homology"/>
<protein>
    <submittedName>
        <fullName evidence="4">Alpha/beta hydrolase</fullName>
    </submittedName>
</protein>
<comment type="caution">
    <text evidence="4">The sequence shown here is derived from an EMBL/GenBank/DDBJ whole genome shotgun (WGS) entry which is preliminary data.</text>
</comment>
<dbReference type="Gene3D" id="3.40.50.1820">
    <property type="entry name" value="alpha/beta hydrolase"/>
    <property type="match status" value="1"/>
</dbReference>
<dbReference type="SUPFAM" id="SSF53474">
    <property type="entry name" value="alpha/beta-Hydrolases"/>
    <property type="match status" value="1"/>
</dbReference>
<organism evidence="4 5">
    <name type="scientific">Elizabethkingia miricola</name>
    <name type="common">Chryseobacterium miricola</name>
    <dbReference type="NCBI Taxonomy" id="172045"/>
    <lineage>
        <taxon>Bacteria</taxon>
        <taxon>Pseudomonadati</taxon>
        <taxon>Bacteroidota</taxon>
        <taxon>Flavobacteriia</taxon>
        <taxon>Flavobacteriales</taxon>
        <taxon>Weeksellaceae</taxon>
        <taxon>Elizabethkingia</taxon>
    </lineage>
</organism>
<dbReference type="InterPro" id="IPR029058">
    <property type="entry name" value="AB_hydrolase_fold"/>
</dbReference>
<dbReference type="InterPro" id="IPR002410">
    <property type="entry name" value="Peptidase_S33"/>
</dbReference>
<feature type="domain" description="AB hydrolase-1" evidence="3">
    <location>
        <begin position="50"/>
        <end position="162"/>
    </location>
</feature>
<dbReference type="PRINTS" id="PR00793">
    <property type="entry name" value="PROAMNOPTASE"/>
</dbReference>
<evidence type="ECO:0000256" key="1">
    <source>
        <dbReference type="ARBA" id="ARBA00010088"/>
    </source>
</evidence>
<keyword evidence="2 4" id="KW-0378">Hydrolase</keyword>
<dbReference type="InterPro" id="IPR000073">
    <property type="entry name" value="AB_hydrolase_1"/>
</dbReference>
<dbReference type="PANTHER" id="PTHR43798">
    <property type="entry name" value="MONOACYLGLYCEROL LIPASE"/>
    <property type="match status" value="1"/>
</dbReference>
<comment type="similarity">
    <text evidence="1">Belongs to the peptidase S33 family.</text>
</comment>
<evidence type="ECO:0000259" key="3">
    <source>
        <dbReference type="Pfam" id="PF00561"/>
    </source>
</evidence>
<dbReference type="AlphaFoldDB" id="A0ABD4DMG0"/>
<dbReference type="Proteomes" id="UP000064412">
    <property type="component" value="Unassembled WGS sequence"/>
</dbReference>
<dbReference type="EMBL" id="LNOI01000004">
    <property type="protein sequence ID" value="KUY17810.1"/>
    <property type="molecule type" value="Genomic_DNA"/>
</dbReference>
<reference evidence="4 5" key="1">
    <citation type="submission" date="2015-11" db="EMBL/GenBank/DDBJ databases">
        <authorList>
            <person name="Nicholson A.C."/>
            <person name="Humrighouse B.W."/>
            <person name="Graziano J."/>
            <person name="Lasker B."/>
            <person name="Whitney A.M."/>
            <person name="Mcquiston J.R."/>
        </authorList>
    </citation>
    <scope>NUCLEOTIDE SEQUENCE [LARGE SCALE GENOMIC DNA]</scope>
    <source>
        <strain evidence="4 5">G4071</strain>
    </source>
</reference>
<dbReference type="PANTHER" id="PTHR43798:SF28">
    <property type="entry name" value="AB HYDROLASE-1 DOMAIN-CONTAINING PROTEIN"/>
    <property type="match status" value="1"/>
</dbReference>
<evidence type="ECO:0000313" key="4">
    <source>
        <dbReference type="EMBL" id="KUY17810.1"/>
    </source>
</evidence>
<dbReference type="GO" id="GO:0016787">
    <property type="term" value="F:hydrolase activity"/>
    <property type="evidence" value="ECO:0007669"/>
    <property type="project" value="UniProtKB-KW"/>
</dbReference>
<evidence type="ECO:0000256" key="2">
    <source>
        <dbReference type="ARBA" id="ARBA00022801"/>
    </source>
</evidence>